<sequence length="196" mass="22137">MDSLEEGETPRGDNGPAWQQQGRRAKNRGLGVEISFFVSNLPGGVSQEEVRRAMVQSRGCTLLERRRHPFGFVRFRDVSDAWWLDKMKLGSNVLRDNIAKFAKSNEFLFQRQAPPRPESTVREGPKSHADSFMGVEFVKGKRQPGLGALQETKCVDSGKDEVKNGDEEWSVDKTWTSIRQSEGTEIPSPLLCWPQT</sequence>
<protein>
    <submittedName>
        <fullName evidence="1">Uncharacterized protein</fullName>
    </submittedName>
</protein>
<keyword evidence="2" id="KW-1185">Reference proteome</keyword>
<name>A0ACB8YKD4_9ASTR</name>
<accession>A0ACB8YKD4</accession>
<dbReference type="Proteomes" id="UP001056120">
    <property type="component" value="Linkage Group LG27"/>
</dbReference>
<comment type="caution">
    <text evidence="1">The sequence shown here is derived from an EMBL/GenBank/DDBJ whole genome shotgun (WGS) entry which is preliminary data.</text>
</comment>
<evidence type="ECO:0000313" key="2">
    <source>
        <dbReference type="Proteomes" id="UP001056120"/>
    </source>
</evidence>
<proteinExistence type="predicted"/>
<reference evidence="1 2" key="2">
    <citation type="journal article" date="2022" name="Mol. Ecol. Resour.">
        <title>The genomes of chicory, endive, great burdock and yacon provide insights into Asteraceae paleo-polyploidization history and plant inulin production.</title>
        <authorList>
            <person name="Fan W."/>
            <person name="Wang S."/>
            <person name="Wang H."/>
            <person name="Wang A."/>
            <person name="Jiang F."/>
            <person name="Liu H."/>
            <person name="Zhao H."/>
            <person name="Xu D."/>
            <person name="Zhang Y."/>
        </authorList>
    </citation>
    <scope>NUCLEOTIDE SEQUENCE [LARGE SCALE GENOMIC DNA]</scope>
    <source>
        <strain evidence="2">cv. Yunnan</strain>
        <tissue evidence="1">Leaves</tissue>
    </source>
</reference>
<reference evidence="2" key="1">
    <citation type="journal article" date="2022" name="Mol. Ecol. Resour.">
        <title>The genomes of chicory, endive, great burdock and yacon provide insights into Asteraceae palaeo-polyploidization history and plant inulin production.</title>
        <authorList>
            <person name="Fan W."/>
            <person name="Wang S."/>
            <person name="Wang H."/>
            <person name="Wang A."/>
            <person name="Jiang F."/>
            <person name="Liu H."/>
            <person name="Zhao H."/>
            <person name="Xu D."/>
            <person name="Zhang Y."/>
        </authorList>
    </citation>
    <scope>NUCLEOTIDE SEQUENCE [LARGE SCALE GENOMIC DNA]</scope>
    <source>
        <strain evidence="2">cv. Yunnan</strain>
    </source>
</reference>
<gene>
    <name evidence="1" type="ORF">L1987_79595</name>
</gene>
<organism evidence="1 2">
    <name type="scientific">Smallanthus sonchifolius</name>
    <dbReference type="NCBI Taxonomy" id="185202"/>
    <lineage>
        <taxon>Eukaryota</taxon>
        <taxon>Viridiplantae</taxon>
        <taxon>Streptophyta</taxon>
        <taxon>Embryophyta</taxon>
        <taxon>Tracheophyta</taxon>
        <taxon>Spermatophyta</taxon>
        <taxon>Magnoliopsida</taxon>
        <taxon>eudicotyledons</taxon>
        <taxon>Gunneridae</taxon>
        <taxon>Pentapetalae</taxon>
        <taxon>asterids</taxon>
        <taxon>campanulids</taxon>
        <taxon>Asterales</taxon>
        <taxon>Asteraceae</taxon>
        <taxon>Asteroideae</taxon>
        <taxon>Heliantheae alliance</taxon>
        <taxon>Millerieae</taxon>
        <taxon>Smallanthus</taxon>
    </lineage>
</organism>
<dbReference type="EMBL" id="CM042044">
    <property type="protein sequence ID" value="KAI3685926.1"/>
    <property type="molecule type" value="Genomic_DNA"/>
</dbReference>
<evidence type="ECO:0000313" key="1">
    <source>
        <dbReference type="EMBL" id="KAI3685926.1"/>
    </source>
</evidence>